<sequence>MRDHFKLLNRVQLLYLDYYVMISAFRDIIKSDPEHRNLVIVKVIKHYYYNIRYEFSDQATFCHKDYT</sequence>
<dbReference type="Proteomes" id="UP000054928">
    <property type="component" value="Unassembled WGS sequence"/>
</dbReference>
<organism evidence="1 2">
    <name type="scientific">Plasmopara halstedii</name>
    <name type="common">Downy mildew of sunflower</name>
    <dbReference type="NCBI Taxonomy" id="4781"/>
    <lineage>
        <taxon>Eukaryota</taxon>
        <taxon>Sar</taxon>
        <taxon>Stramenopiles</taxon>
        <taxon>Oomycota</taxon>
        <taxon>Peronosporomycetes</taxon>
        <taxon>Peronosporales</taxon>
        <taxon>Peronosporaceae</taxon>
        <taxon>Plasmopara</taxon>
    </lineage>
</organism>
<dbReference type="AlphaFoldDB" id="A0A0P1APC1"/>
<accession>A0A0P1APC1</accession>
<name>A0A0P1APC1_PLAHL</name>
<keyword evidence="2" id="KW-1185">Reference proteome</keyword>
<dbReference type="EMBL" id="CCYD01000645">
    <property type="protein sequence ID" value="CEG42646.1"/>
    <property type="molecule type" value="Genomic_DNA"/>
</dbReference>
<protein>
    <submittedName>
        <fullName evidence="1">Uncharacterized protein</fullName>
    </submittedName>
</protein>
<dbReference type="RefSeq" id="XP_036263231.1">
    <property type="nucleotide sequence ID" value="XM_036407537.1"/>
</dbReference>
<evidence type="ECO:0000313" key="1">
    <source>
        <dbReference type="EMBL" id="CEG42646.1"/>
    </source>
</evidence>
<dbReference type="GeneID" id="59052643"/>
<proteinExistence type="predicted"/>
<evidence type="ECO:0000313" key="2">
    <source>
        <dbReference type="Proteomes" id="UP000054928"/>
    </source>
</evidence>
<reference evidence="2" key="1">
    <citation type="submission" date="2014-09" db="EMBL/GenBank/DDBJ databases">
        <authorList>
            <person name="Sharma Rahul"/>
            <person name="Thines Marco"/>
        </authorList>
    </citation>
    <scope>NUCLEOTIDE SEQUENCE [LARGE SCALE GENOMIC DNA]</scope>
</reference>